<dbReference type="InterPro" id="IPR018013">
    <property type="entry name" value="Channel_Tsx-like"/>
</dbReference>
<accession>A0A1G8JJL9</accession>
<proteinExistence type="predicted"/>
<dbReference type="OrthoDB" id="6255436at2"/>
<organism evidence="2 3">
    <name type="scientific">Ferrimonas sediminum</name>
    <dbReference type="NCBI Taxonomy" id="718193"/>
    <lineage>
        <taxon>Bacteria</taxon>
        <taxon>Pseudomonadati</taxon>
        <taxon>Pseudomonadota</taxon>
        <taxon>Gammaproteobacteria</taxon>
        <taxon>Alteromonadales</taxon>
        <taxon>Ferrimonadaceae</taxon>
        <taxon>Ferrimonas</taxon>
    </lineage>
</organism>
<feature type="chain" id="PRO_5011643909" evidence="1">
    <location>
        <begin position="24"/>
        <end position="253"/>
    </location>
</feature>
<evidence type="ECO:0000313" key="2">
    <source>
        <dbReference type="EMBL" id="SDI31499.1"/>
    </source>
</evidence>
<evidence type="ECO:0000256" key="1">
    <source>
        <dbReference type="SAM" id="SignalP"/>
    </source>
</evidence>
<dbReference type="RefSeq" id="WP_090360008.1">
    <property type="nucleotide sequence ID" value="NZ_FNEM01000001.1"/>
</dbReference>
<name>A0A1G8JJL9_9GAMM</name>
<keyword evidence="3" id="KW-1185">Reference proteome</keyword>
<keyword evidence="1" id="KW-0732">Signal</keyword>
<reference evidence="3" key="1">
    <citation type="submission" date="2016-10" db="EMBL/GenBank/DDBJ databases">
        <authorList>
            <person name="Varghese N."/>
            <person name="Submissions S."/>
        </authorList>
    </citation>
    <scope>NUCLEOTIDE SEQUENCE [LARGE SCALE GENOMIC DNA]</scope>
    <source>
        <strain evidence="3">DSM 23317</strain>
    </source>
</reference>
<dbReference type="AlphaFoldDB" id="A0A1G8JJL9"/>
<evidence type="ECO:0000313" key="3">
    <source>
        <dbReference type="Proteomes" id="UP000199527"/>
    </source>
</evidence>
<feature type="signal peptide" evidence="1">
    <location>
        <begin position="1"/>
        <end position="23"/>
    </location>
</feature>
<dbReference type="GO" id="GO:0009279">
    <property type="term" value="C:cell outer membrane"/>
    <property type="evidence" value="ECO:0007669"/>
    <property type="project" value="InterPro"/>
</dbReference>
<sequence length="253" mass="28218">MKNKTTLSMIVLSGLLSTPASHAQVFNQVNSVKVGYELLLDAEDNNPNLYDQPYLSFQHFTLADWGSIAGWLRLENPTDSAENQQGKDAGATTKTWLKLDFNLGKSPFNLWAQSYTMGNKTCTEEDFYFGASYDLAYGKLKGTVGLGGHYGWGTFNPTGKSYNGMNGGAAHLLLVYPLANRLSGKIYYETQFGRSEEMKQTLIYNSYGHMLVVGANYYFAEKLWAGASYRHRKSWGGAKNDGGNLFFDLGYRF</sequence>
<protein>
    <submittedName>
        <fullName evidence="2">Nucleoside-specific channel-forming protein, Tsx</fullName>
    </submittedName>
</protein>
<dbReference type="Pfam" id="PF03502">
    <property type="entry name" value="Channel_Tsx"/>
    <property type="match status" value="1"/>
</dbReference>
<gene>
    <name evidence="2" type="ORF">SAMN04488540_10176</name>
</gene>
<dbReference type="EMBL" id="FNEM01000001">
    <property type="protein sequence ID" value="SDI31499.1"/>
    <property type="molecule type" value="Genomic_DNA"/>
</dbReference>
<dbReference type="Proteomes" id="UP000199527">
    <property type="component" value="Unassembled WGS sequence"/>
</dbReference>